<evidence type="ECO:0000313" key="2">
    <source>
        <dbReference type="EMBL" id="OEJ24191.1"/>
    </source>
</evidence>
<dbReference type="AlphaFoldDB" id="A0A1E5P3S1"/>
<protein>
    <recommendedName>
        <fullName evidence="4">Integral membrane protein</fullName>
    </recommendedName>
</protein>
<sequence length="137" mass="14004">MSATLLANLSRTTDPRTMLRRFLALDAVVTTTNGLVYAAASGPVGRLLGVGSGLLLGLGLFLVAFGAGVGYLATRPEPAALPVKAVIEANLAWAVAGLAALVFWFSPTTAGTFWIPVQAATVAGFAGLQHLALRARG</sequence>
<evidence type="ECO:0000256" key="1">
    <source>
        <dbReference type="SAM" id="Phobius"/>
    </source>
</evidence>
<keyword evidence="3" id="KW-1185">Reference proteome</keyword>
<feature type="transmembrane region" description="Helical" evidence="1">
    <location>
        <begin position="21"/>
        <end position="40"/>
    </location>
</feature>
<keyword evidence="1" id="KW-0812">Transmembrane</keyword>
<dbReference type="Proteomes" id="UP000095759">
    <property type="component" value="Unassembled WGS sequence"/>
</dbReference>
<name>A0A1E5P3S1_9ACTN</name>
<proteinExistence type="predicted"/>
<evidence type="ECO:0008006" key="4">
    <source>
        <dbReference type="Google" id="ProtNLM"/>
    </source>
</evidence>
<feature type="transmembrane region" description="Helical" evidence="1">
    <location>
        <begin position="113"/>
        <end position="133"/>
    </location>
</feature>
<dbReference type="STRING" id="285458.BGM19_30265"/>
<organism evidence="2 3">
    <name type="scientific">Streptomyces agglomeratus</name>
    <dbReference type="NCBI Taxonomy" id="285458"/>
    <lineage>
        <taxon>Bacteria</taxon>
        <taxon>Bacillati</taxon>
        <taxon>Actinomycetota</taxon>
        <taxon>Actinomycetes</taxon>
        <taxon>Kitasatosporales</taxon>
        <taxon>Streptomycetaceae</taxon>
        <taxon>Streptomyces</taxon>
    </lineage>
</organism>
<accession>A0A1E5P3S1</accession>
<dbReference type="EMBL" id="MEHJ01000001">
    <property type="protein sequence ID" value="OEJ24191.1"/>
    <property type="molecule type" value="Genomic_DNA"/>
</dbReference>
<keyword evidence="1" id="KW-0472">Membrane</keyword>
<reference evidence="2 3" key="1">
    <citation type="submission" date="2016-08" db="EMBL/GenBank/DDBJ databases">
        <title>Complete genome sequence of Streptomyces agglomeratus strain 6-3-2, a novel anti-MRSA actinomycete isolated from Wuli of Tebit, China.</title>
        <authorList>
            <person name="Chen X."/>
        </authorList>
    </citation>
    <scope>NUCLEOTIDE SEQUENCE [LARGE SCALE GENOMIC DNA]</scope>
    <source>
        <strain evidence="2 3">6-3-2</strain>
    </source>
</reference>
<comment type="caution">
    <text evidence="2">The sequence shown here is derived from an EMBL/GenBank/DDBJ whole genome shotgun (WGS) entry which is preliminary data.</text>
</comment>
<gene>
    <name evidence="2" type="ORF">AS594_06530</name>
</gene>
<dbReference type="RefSeq" id="WP_069933301.1">
    <property type="nucleotide sequence ID" value="NZ_MEHJ01000001.1"/>
</dbReference>
<keyword evidence="1" id="KW-1133">Transmembrane helix</keyword>
<feature type="transmembrane region" description="Helical" evidence="1">
    <location>
        <begin position="52"/>
        <end position="73"/>
    </location>
</feature>
<feature type="transmembrane region" description="Helical" evidence="1">
    <location>
        <begin position="85"/>
        <end position="107"/>
    </location>
</feature>
<evidence type="ECO:0000313" key="3">
    <source>
        <dbReference type="Proteomes" id="UP000095759"/>
    </source>
</evidence>
<dbReference type="OrthoDB" id="5198675at2"/>